<evidence type="ECO:0008006" key="4">
    <source>
        <dbReference type="Google" id="ProtNLM"/>
    </source>
</evidence>
<sequence>MIVKEPIEPPPAYSPTGGPSEAGPSRSNTTDLHIPTSQGTFVYSEHDNKSILTPTPTQMAFPEHTNREPPPIRPLEIPAEPQHYPPTTSPLSQTGKTEIRNQFQAQLFARCARGDHEIIKKYGKGGIICAVICFPVGWICLLLDVQKKCSRCGVIF</sequence>
<gene>
    <name evidence="2" type="ORF">QCA50_005415</name>
</gene>
<proteinExistence type="predicted"/>
<accession>A0AAW0GF90</accession>
<organism evidence="2 3">
    <name type="scientific">Cerrena zonata</name>
    <dbReference type="NCBI Taxonomy" id="2478898"/>
    <lineage>
        <taxon>Eukaryota</taxon>
        <taxon>Fungi</taxon>
        <taxon>Dikarya</taxon>
        <taxon>Basidiomycota</taxon>
        <taxon>Agaricomycotina</taxon>
        <taxon>Agaricomycetes</taxon>
        <taxon>Polyporales</taxon>
        <taxon>Cerrenaceae</taxon>
        <taxon>Cerrena</taxon>
    </lineage>
</organism>
<protein>
    <recommendedName>
        <fullName evidence="4">Brain protein I3</fullName>
    </recommendedName>
</protein>
<comment type="caution">
    <text evidence="2">The sequence shown here is derived from an EMBL/GenBank/DDBJ whole genome shotgun (WGS) entry which is preliminary data.</text>
</comment>
<dbReference type="EMBL" id="JASBNA010000005">
    <property type="protein sequence ID" value="KAK7692010.1"/>
    <property type="molecule type" value="Genomic_DNA"/>
</dbReference>
<dbReference type="Proteomes" id="UP001385951">
    <property type="component" value="Unassembled WGS sequence"/>
</dbReference>
<feature type="region of interest" description="Disordered" evidence="1">
    <location>
        <begin position="1"/>
        <end position="94"/>
    </location>
</feature>
<keyword evidence="3" id="KW-1185">Reference proteome</keyword>
<feature type="compositionally biased region" description="Polar residues" evidence="1">
    <location>
        <begin position="25"/>
        <end position="41"/>
    </location>
</feature>
<evidence type="ECO:0000256" key="1">
    <source>
        <dbReference type="SAM" id="MobiDB-lite"/>
    </source>
</evidence>
<evidence type="ECO:0000313" key="3">
    <source>
        <dbReference type="Proteomes" id="UP001385951"/>
    </source>
</evidence>
<evidence type="ECO:0000313" key="2">
    <source>
        <dbReference type="EMBL" id="KAK7692010.1"/>
    </source>
</evidence>
<dbReference type="AlphaFoldDB" id="A0AAW0GF90"/>
<name>A0AAW0GF90_9APHY</name>
<reference evidence="2 3" key="1">
    <citation type="submission" date="2022-09" db="EMBL/GenBank/DDBJ databases">
        <authorList>
            <person name="Palmer J.M."/>
        </authorList>
    </citation>
    <scope>NUCLEOTIDE SEQUENCE [LARGE SCALE GENOMIC DNA]</scope>
    <source>
        <strain evidence="2 3">DSM 7382</strain>
    </source>
</reference>